<evidence type="ECO:0000313" key="2">
    <source>
        <dbReference type="EMBL" id="MFG6466929.1"/>
    </source>
</evidence>
<evidence type="ECO:0000313" key="3">
    <source>
        <dbReference type="Proteomes" id="UP001606303"/>
    </source>
</evidence>
<gene>
    <name evidence="2" type="ORF">ACG01O_09955</name>
</gene>
<name>A0ABW7GYN1_9BURK</name>
<dbReference type="InterPro" id="IPR010985">
    <property type="entry name" value="Ribbon_hlx_hlx"/>
</dbReference>
<proteinExistence type="predicted"/>
<evidence type="ECO:0000256" key="1">
    <source>
        <dbReference type="SAM" id="MobiDB-lite"/>
    </source>
</evidence>
<sequence length="69" mass="7489">MASPDKKAFPLRVDPALWAEVERLAASELRSANAQAELLLREALARRGIQLAPPRGRANASRQDPESGP</sequence>
<accession>A0ABW7GYN1</accession>
<dbReference type="SUPFAM" id="SSF47598">
    <property type="entry name" value="Ribbon-helix-helix"/>
    <property type="match status" value="1"/>
</dbReference>
<dbReference type="Gene3D" id="1.10.1220.10">
    <property type="entry name" value="Met repressor-like"/>
    <property type="match status" value="1"/>
</dbReference>
<dbReference type="EMBL" id="JBIGIB010000002">
    <property type="protein sequence ID" value="MFG6466929.1"/>
    <property type="molecule type" value="Genomic_DNA"/>
</dbReference>
<protein>
    <recommendedName>
        <fullName evidence="4">Toxin-antitoxin system HicB family antitoxin</fullName>
    </recommendedName>
</protein>
<evidence type="ECO:0008006" key="4">
    <source>
        <dbReference type="Google" id="ProtNLM"/>
    </source>
</evidence>
<dbReference type="InterPro" id="IPR013321">
    <property type="entry name" value="Arc_rbn_hlx_hlx"/>
</dbReference>
<feature type="region of interest" description="Disordered" evidence="1">
    <location>
        <begin position="50"/>
        <end position="69"/>
    </location>
</feature>
<keyword evidence="3" id="KW-1185">Reference proteome</keyword>
<organism evidence="2 3">
    <name type="scientific">Pelomonas baiyunensis</name>
    <dbReference type="NCBI Taxonomy" id="3299026"/>
    <lineage>
        <taxon>Bacteria</taxon>
        <taxon>Pseudomonadati</taxon>
        <taxon>Pseudomonadota</taxon>
        <taxon>Betaproteobacteria</taxon>
        <taxon>Burkholderiales</taxon>
        <taxon>Sphaerotilaceae</taxon>
        <taxon>Roseateles</taxon>
    </lineage>
</organism>
<reference evidence="2 3" key="1">
    <citation type="submission" date="2024-08" db="EMBL/GenBank/DDBJ databases">
        <authorList>
            <person name="Lu H."/>
        </authorList>
    </citation>
    <scope>NUCLEOTIDE SEQUENCE [LARGE SCALE GENOMIC DNA]</scope>
    <source>
        <strain evidence="2 3">BYS87W</strain>
    </source>
</reference>
<comment type="caution">
    <text evidence="2">The sequence shown here is derived from an EMBL/GenBank/DDBJ whole genome shotgun (WGS) entry which is preliminary data.</text>
</comment>
<dbReference type="RefSeq" id="WP_394384006.1">
    <property type="nucleotide sequence ID" value="NZ_JBIGIB010000002.1"/>
</dbReference>
<dbReference type="Proteomes" id="UP001606303">
    <property type="component" value="Unassembled WGS sequence"/>
</dbReference>